<evidence type="ECO:0000313" key="8">
    <source>
        <dbReference type="Proteomes" id="UP000777784"/>
    </source>
</evidence>
<sequence>MARLKRRWFIIGGVILIVVILVVVGNLSRKSSSGLEVKVEKVSRRALATWVRAPGAIQAVTQVQLSSNVPGRVERLHVQEGEWVEKDQPLIDLDDTRYRSENEQYQAQLQAARSQLRRCETECELSGKNLDRKRQLRDQGLVSTEVFEEIEATFDVNQALCEAQQQELQRLQAALEAARRDLQETHLTAPISGLVTQILVEEGENVVTGTMNNPGTVILEIADLSEMEVEAQVDETDVISVSAGQSARVEVDALPNTILRGRVSLVGQAGRTSQEGADFLVRVRIQESPESLRPGMTADVEILVASADSALAVPLQSLTVRPISKIEEWKREEHDSLAASSKGGNKEGKKTDAAVSDKPVERSLDEWLTTGSNDEDELIEGVFIVEEGKARFRPVQTGIRGETHIQIIEGLGIDDSIITGPYRVLRTLESGTRVHVKEKEKENEKEEDVKE</sequence>
<keyword evidence="2" id="KW-0175">Coiled coil</keyword>
<dbReference type="SUPFAM" id="SSF111369">
    <property type="entry name" value="HlyD-like secretion proteins"/>
    <property type="match status" value="1"/>
</dbReference>
<evidence type="ECO:0000256" key="3">
    <source>
        <dbReference type="SAM" id="MobiDB-lite"/>
    </source>
</evidence>
<gene>
    <name evidence="7" type="ORF">KJ970_05375</name>
</gene>
<feature type="region of interest" description="Disordered" evidence="3">
    <location>
        <begin position="333"/>
        <end position="360"/>
    </location>
</feature>
<dbReference type="AlphaFoldDB" id="A0A948W674"/>
<protein>
    <submittedName>
        <fullName evidence="7">Efflux RND transporter periplasmic adaptor subunit</fullName>
    </submittedName>
</protein>
<dbReference type="Gene3D" id="2.40.50.100">
    <property type="match status" value="1"/>
</dbReference>
<evidence type="ECO:0000256" key="2">
    <source>
        <dbReference type="SAM" id="Coils"/>
    </source>
</evidence>
<feature type="coiled-coil region" evidence="2">
    <location>
        <begin position="95"/>
        <end position="122"/>
    </location>
</feature>
<dbReference type="Gene3D" id="2.40.420.20">
    <property type="match status" value="1"/>
</dbReference>
<feature type="domain" description="Multidrug resistance protein MdtA-like barrel-sandwich hybrid" evidence="5">
    <location>
        <begin position="62"/>
        <end position="212"/>
    </location>
</feature>
<evidence type="ECO:0000256" key="1">
    <source>
        <dbReference type="ARBA" id="ARBA00009477"/>
    </source>
</evidence>
<dbReference type="PANTHER" id="PTHR30469">
    <property type="entry name" value="MULTIDRUG RESISTANCE PROTEIN MDTA"/>
    <property type="match status" value="1"/>
</dbReference>
<reference evidence="7" key="1">
    <citation type="submission" date="2021-05" db="EMBL/GenBank/DDBJ databases">
        <title>Energy efficiency and biological interactions define the core microbiome of deep oligotrophic groundwater.</title>
        <authorList>
            <person name="Mehrshad M."/>
            <person name="Lopez-Fernandez M."/>
            <person name="Bell E."/>
            <person name="Bernier-Latmani R."/>
            <person name="Bertilsson S."/>
            <person name="Dopson M."/>
        </authorList>
    </citation>
    <scope>NUCLEOTIDE SEQUENCE</scope>
    <source>
        <strain evidence="7">Modern_marine.mb.64</strain>
    </source>
</reference>
<feature type="transmembrane region" description="Helical" evidence="4">
    <location>
        <begin position="7"/>
        <end position="27"/>
    </location>
</feature>
<dbReference type="InterPro" id="IPR006143">
    <property type="entry name" value="RND_pump_MFP"/>
</dbReference>
<dbReference type="InterPro" id="IPR058636">
    <property type="entry name" value="Beta-barrel_YknX"/>
</dbReference>
<dbReference type="NCBIfam" id="TIGR01730">
    <property type="entry name" value="RND_mfp"/>
    <property type="match status" value="1"/>
</dbReference>
<name>A0A948W674_UNCEI</name>
<dbReference type="Gene3D" id="2.40.30.170">
    <property type="match status" value="1"/>
</dbReference>
<feature type="domain" description="YknX-like beta-barrel" evidence="6">
    <location>
        <begin position="227"/>
        <end position="302"/>
    </location>
</feature>
<keyword evidence="4" id="KW-0812">Transmembrane</keyword>
<evidence type="ECO:0000313" key="7">
    <source>
        <dbReference type="EMBL" id="MBU2690341.1"/>
    </source>
</evidence>
<proteinExistence type="inferred from homology"/>
<dbReference type="FunFam" id="2.40.30.170:FF:000010">
    <property type="entry name" value="Efflux RND transporter periplasmic adaptor subunit"/>
    <property type="match status" value="1"/>
</dbReference>
<keyword evidence="4" id="KW-1133">Transmembrane helix</keyword>
<evidence type="ECO:0000256" key="4">
    <source>
        <dbReference type="SAM" id="Phobius"/>
    </source>
</evidence>
<dbReference type="Pfam" id="PF25917">
    <property type="entry name" value="BSH_RND"/>
    <property type="match status" value="1"/>
</dbReference>
<dbReference type="PANTHER" id="PTHR30469:SF33">
    <property type="entry name" value="SLR1207 PROTEIN"/>
    <property type="match status" value="1"/>
</dbReference>
<dbReference type="InterPro" id="IPR058625">
    <property type="entry name" value="MdtA-like_BSH"/>
</dbReference>
<feature type="coiled-coil region" evidence="2">
    <location>
        <begin position="161"/>
        <end position="188"/>
    </location>
</feature>
<dbReference type="GO" id="GO:0015562">
    <property type="term" value="F:efflux transmembrane transporter activity"/>
    <property type="evidence" value="ECO:0007669"/>
    <property type="project" value="TreeGrafter"/>
</dbReference>
<keyword evidence="4" id="KW-0472">Membrane</keyword>
<dbReference type="EMBL" id="JAHJDP010000028">
    <property type="protein sequence ID" value="MBU2690341.1"/>
    <property type="molecule type" value="Genomic_DNA"/>
</dbReference>
<dbReference type="GO" id="GO:1990281">
    <property type="term" value="C:efflux pump complex"/>
    <property type="evidence" value="ECO:0007669"/>
    <property type="project" value="TreeGrafter"/>
</dbReference>
<organism evidence="7 8">
    <name type="scientific">Eiseniibacteriota bacterium</name>
    <dbReference type="NCBI Taxonomy" id="2212470"/>
    <lineage>
        <taxon>Bacteria</taxon>
        <taxon>Candidatus Eiseniibacteriota</taxon>
    </lineage>
</organism>
<comment type="similarity">
    <text evidence="1">Belongs to the membrane fusion protein (MFP) (TC 8.A.1) family.</text>
</comment>
<dbReference type="Proteomes" id="UP000777784">
    <property type="component" value="Unassembled WGS sequence"/>
</dbReference>
<dbReference type="Pfam" id="PF25990">
    <property type="entry name" value="Beta-barrel_YknX"/>
    <property type="match status" value="1"/>
</dbReference>
<evidence type="ECO:0000259" key="6">
    <source>
        <dbReference type="Pfam" id="PF25990"/>
    </source>
</evidence>
<accession>A0A948W674</accession>
<comment type="caution">
    <text evidence="7">The sequence shown here is derived from an EMBL/GenBank/DDBJ whole genome shotgun (WGS) entry which is preliminary data.</text>
</comment>
<evidence type="ECO:0000259" key="5">
    <source>
        <dbReference type="Pfam" id="PF25917"/>
    </source>
</evidence>
<dbReference type="Gene3D" id="1.10.287.470">
    <property type="entry name" value="Helix hairpin bin"/>
    <property type="match status" value="1"/>
</dbReference>